<dbReference type="SUPFAM" id="SSF52129">
    <property type="entry name" value="Caspase-like"/>
    <property type="match status" value="1"/>
</dbReference>
<dbReference type="EMBL" id="FWXD01000004">
    <property type="protein sequence ID" value="SMC20427.1"/>
    <property type="molecule type" value="Genomic_DNA"/>
</dbReference>
<dbReference type="STRING" id="1121001.SAMN02745857_00955"/>
<dbReference type="OrthoDB" id="9816280at2"/>
<dbReference type="Pfam" id="PF00656">
    <property type="entry name" value="Peptidase_C14"/>
    <property type="match status" value="1"/>
</dbReference>
<name>A0A1W1X9A6_9NEIS</name>
<dbReference type="Gene3D" id="3.40.50.1460">
    <property type="match status" value="1"/>
</dbReference>
<evidence type="ECO:0000259" key="1">
    <source>
        <dbReference type="Pfam" id="PF00656"/>
    </source>
</evidence>
<dbReference type="InterPro" id="IPR029030">
    <property type="entry name" value="Caspase-like_dom_sf"/>
</dbReference>
<dbReference type="GO" id="GO:0006508">
    <property type="term" value="P:proteolysis"/>
    <property type="evidence" value="ECO:0007669"/>
    <property type="project" value="InterPro"/>
</dbReference>
<evidence type="ECO:0000313" key="3">
    <source>
        <dbReference type="Proteomes" id="UP000192761"/>
    </source>
</evidence>
<accession>A0A1W1X9A6</accession>
<dbReference type="InterPro" id="IPR011600">
    <property type="entry name" value="Pept_C14_caspase"/>
</dbReference>
<gene>
    <name evidence="2" type="ORF">SAMN02745857_00955</name>
</gene>
<proteinExistence type="predicted"/>
<keyword evidence="3" id="KW-1185">Reference proteome</keyword>
<feature type="domain" description="Peptidase C14 caspase" evidence="1">
    <location>
        <begin position="16"/>
        <end position="242"/>
    </location>
</feature>
<protein>
    <submittedName>
        <fullName evidence="2">Uncharacterized protein, contains caspase domain</fullName>
    </submittedName>
</protein>
<evidence type="ECO:0000313" key="2">
    <source>
        <dbReference type="EMBL" id="SMC20427.1"/>
    </source>
</evidence>
<dbReference type="Proteomes" id="UP000192761">
    <property type="component" value="Unassembled WGS sequence"/>
</dbReference>
<dbReference type="GO" id="GO:0004197">
    <property type="term" value="F:cysteine-type endopeptidase activity"/>
    <property type="evidence" value="ECO:0007669"/>
    <property type="project" value="InterPro"/>
</dbReference>
<dbReference type="RefSeq" id="WP_084089433.1">
    <property type="nucleotide sequence ID" value="NZ_FWXD01000004.1"/>
</dbReference>
<reference evidence="2 3" key="1">
    <citation type="submission" date="2017-04" db="EMBL/GenBank/DDBJ databases">
        <authorList>
            <person name="Afonso C.L."/>
            <person name="Miller P.J."/>
            <person name="Scott M.A."/>
            <person name="Spackman E."/>
            <person name="Goraichik I."/>
            <person name="Dimitrov K.M."/>
            <person name="Suarez D.L."/>
            <person name="Swayne D.E."/>
        </authorList>
    </citation>
    <scope>NUCLEOTIDE SEQUENCE [LARGE SCALE GENOMIC DNA]</scope>
    <source>
        <strain evidence="2 3">DSM 23236</strain>
    </source>
</reference>
<sequence length="581" mass="64277">MRDLRFLFKTHYGISRALVIGIDEYQTASPLSYAVSDAVAIKELLVSSLGFSELEVTTLTNEAATRQAILRAFLRFANEDIGLDDRLIVFFAGHGHTRTGSRGEIGYLVPHDADLADFSTLIRWDELTRNADLIRAKHVLFIMDACYGGLALVRTTAAGTTRFLKDMMLRTSRQVLTAGKADEVVSDSGGPIPNHSVFTGHLLEALQGKAATPDGVLTASAVMSYVYAKVASDQNSHQTPHYGHVDGDGDMLLLAPGLGELEQSDTKDIDRLISIPFADPSVEIDSTELKVKRVKTLLASESGTIELHDMLSAEVRRFLAVTSEDTFAFSGQYSLPEFVSRLERYEAAVQDVALLLACVSHWGRLSHLATLQKCVARSSDRLDSIGGLTVWLALRWYPLLIELYCSGIAAVDARRFDSLAAIFGTHLPSSDSQRMPDTFVGAASMAILELNRSTVLNQIPGHERNYTPLSDYLLKVLQPRLDDALFLGKNYETAFDVFEVYFSLCAVDDRLINGKSAWGPIGRFGWKQRHDNSPFERVLKEAKVQRGEWMPLKAGLFGGDIERFDNAADHLAQLLGDLRWW</sequence>
<organism evidence="2 3">
    <name type="scientific">Andreprevotia lacus DSM 23236</name>
    <dbReference type="NCBI Taxonomy" id="1121001"/>
    <lineage>
        <taxon>Bacteria</taxon>
        <taxon>Pseudomonadati</taxon>
        <taxon>Pseudomonadota</taxon>
        <taxon>Betaproteobacteria</taxon>
        <taxon>Neisseriales</taxon>
        <taxon>Chitinibacteraceae</taxon>
        <taxon>Andreprevotia</taxon>
    </lineage>
</organism>
<dbReference type="AlphaFoldDB" id="A0A1W1X9A6"/>